<dbReference type="RefSeq" id="WP_203870765.1">
    <property type="nucleotide sequence ID" value="NZ_BONW01000044.1"/>
</dbReference>
<name>A0ABQ4EDU1_9ACTN</name>
<reference evidence="1 2" key="1">
    <citation type="submission" date="2021-01" db="EMBL/GenBank/DDBJ databases">
        <title>Whole genome shotgun sequence of Plantactinospora endophytica NBRC 110450.</title>
        <authorList>
            <person name="Komaki H."/>
            <person name="Tamura T."/>
        </authorList>
    </citation>
    <scope>NUCLEOTIDE SEQUENCE [LARGE SCALE GENOMIC DNA]</scope>
    <source>
        <strain evidence="1 2">NBRC 110450</strain>
    </source>
</reference>
<evidence type="ECO:0000313" key="1">
    <source>
        <dbReference type="EMBL" id="GIG92417.1"/>
    </source>
</evidence>
<proteinExistence type="predicted"/>
<evidence type="ECO:0000313" key="2">
    <source>
        <dbReference type="Proteomes" id="UP000646749"/>
    </source>
</evidence>
<organism evidence="1 2">
    <name type="scientific">Plantactinospora endophytica</name>
    <dbReference type="NCBI Taxonomy" id="673535"/>
    <lineage>
        <taxon>Bacteria</taxon>
        <taxon>Bacillati</taxon>
        <taxon>Actinomycetota</taxon>
        <taxon>Actinomycetes</taxon>
        <taxon>Micromonosporales</taxon>
        <taxon>Micromonosporaceae</taxon>
        <taxon>Plantactinospora</taxon>
    </lineage>
</organism>
<dbReference type="EMBL" id="BONW01000044">
    <property type="protein sequence ID" value="GIG92417.1"/>
    <property type="molecule type" value="Genomic_DNA"/>
</dbReference>
<dbReference type="Proteomes" id="UP000646749">
    <property type="component" value="Unassembled WGS sequence"/>
</dbReference>
<evidence type="ECO:0008006" key="3">
    <source>
        <dbReference type="Google" id="ProtNLM"/>
    </source>
</evidence>
<comment type="caution">
    <text evidence="1">The sequence shown here is derived from an EMBL/GenBank/DDBJ whole genome shotgun (WGS) entry which is preliminary data.</text>
</comment>
<keyword evidence="2" id="KW-1185">Reference proteome</keyword>
<sequence length="116" mass="12421">MADIAHFPSGAVPAACTLPTAEQPLRLAEFDEVLGTAVRSVYRAEPARLRLELTPTPQVAARVADLMVREAGCCSFFAFHLGLVDGRLCWEITVPAGQLRVLDALAARVPADGHRA</sequence>
<gene>
    <name evidence="1" type="ORF">Pen02_73530</name>
</gene>
<accession>A0ABQ4EDU1</accession>
<protein>
    <recommendedName>
        <fullName evidence="3">Arsenate reductase</fullName>
    </recommendedName>
</protein>